<evidence type="ECO:0008006" key="3">
    <source>
        <dbReference type="Google" id="ProtNLM"/>
    </source>
</evidence>
<accession>E3RU31</accession>
<dbReference type="eggNOG" id="ENOG502TI72">
    <property type="taxonomic scope" value="Eukaryota"/>
</dbReference>
<evidence type="ECO:0000313" key="2">
    <source>
        <dbReference type="Proteomes" id="UP000001067"/>
    </source>
</evidence>
<dbReference type="HOGENOM" id="CLU_1171138_0_0_1"/>
<keyword evidence="2" id="KW-1185">Reference proteome</keyword>
<gene>
    <name evidence="1" type="ORF">PTT_12571</name>
</gene>
<proteinExistence type="predicted"/>
<name>E3RU31_PYRTT</name>
<sequence>MSYLVRGAMDKFNPTSIEDREALTICMASDMIFEIIFDQPNILVDEEGNITGIIDWDNAIAAPRCIGTAAVPVFLRNDWFPSVFNGLRDSLSMAWNYHYYRQIYAAAMVEAGNEDAKYTIKSALYQAVIAAVTGGNTGQKDVIEKLLREIPNCRVDARDFKLALGQGKWTAAENMLKKQLPKIFEPELPPEGLLEKLDFELEMQTTWWCSCDELITLYEAEQMADDNAEESGDSAAS</sequence>
<dbReference type="OrthoDB" id="10003767at2759"/>
<dbReference type="EMBL" id="GL535086">
    <property type="protein sequence ID" value="EFQ90769.1"/>
    <property type="molecule type" value="Genomic_DNA"/>
</dbReference>
<organism evidence="2">
    <name type="scientific">Pyrenophora teres f. teres (strain 0-1)</name>
    <name type="common">Barley net blotch fungus</name>
    <name type="synonym">Drechslera teres f. teres</name>
    <dbReference type="NCBI Taxonomy" id="861557"/>
    <lineage>
        <taxon>Eukaryota</taxon>
        <taxon>Fungi</taxon>
        <taxon>Dikarya</taxon>
        <taxon>Ascomycota</taxon>
        <taxon>Pezizomycotina</taxon>
        <taxon>Dothideomycetes</taxon>
        <taxon>Pleosporomycetidae</taxon>
        <taxon>Pleosporales</taxon>
        <taxon>Pleosporineae</taxon>
        <taxon>Pleosporaceae</taxon>
        <taxon>Pyrenophora</taxon>
    </lineage>
</organism>
<protein>
    <recommendedName>
        <fullName evidence="3">Aminoglycoside phosphotransferase domain-containing protein</fullName>
    </recommendedName>
</protein>
<dbReference type="AlphaFoldDB" id="E3RU31"/>
<reference evidence="1 2" key="1">
    <citation type="journal article" date="2010" name="Genome Biol.">
        <title>A first genome assembly of the barley fungal pathogen Pyrenophora teres f. teres.</title>
        <authorList>
            <person name="Ellwood S.R."/>
            <person name="Liu Z."/>
            <person name="Syme R.A."/>
            <person name="Lai Z."/>
            <person name="Hane J.K."/>
            <person name="Keiper F."/>
            <person name="Moffat C.S."/>
            <person name="Oliver R.P."/>
            <person name="Friesen T.L."/>
        </authorList>
    </citation>
    <scope>NUCLEOTIDE SEQUENCE [LARGE SCALE GENOMIC DNA]</scope>
    <source>
        <strain evidence="1 2">0-1</strain>
    </source>
</reference>
<dbReference type="Proteomes" id="UP000001067">
    <property type="component" value="Unassembled WGS sequence"/>
</dbReference>
<evidence type="ECO:0000313" key="1">
    <source>
        <dbReference type="EMBL" id="EFQ90769.1"/>
    </source>
</evidence>
<dbReference type="KEGG" id="pte:PTT_12571"/>